<dbReference type="GeneID" id="54476148"/>
<name>A0A6A6Q273_9PEZI</name>
<gene>
    <name evidence="2" type="ORF">BDY17DRAFT_307847</name>
</gene>
<reference evidence="2" key="1">
    <citation type="journal article" date="2020" name="Stud. Mycol.">
        <title>101 Dothideomycetes genomes: a test case for predicting lifestyles and emergence of pathogens.</title>
        <authorList>
            <person name="Haridas S."/>
            <person name="Albert R."/>
            <person name="Binder M."/>
            <person name="Bloem J."/>
            <person name="Labutti K."/>
            <person name="Salamov A."/>
            <person name="Andreopoulos B."/>
            <person name="Baker S."/>
            <person name="Barry K."/>
            <person name="Bills G."/>
            <person name="Bluhm B."/>
            <person name="Cannon C."/>
            <person name="Castanera R."/>
            <person name="Culley D."/>
            <person name="Daum C."/>
            <person name="Ezra D."/>
            <person name="Gonzalez J."/>
            <person name="Henrissat B."/>
            <person name="Kuo A."/>
            <person name="Liang C."/>
            <person name="Lipzen A."/>
            <person name="Lutzoni F."/>
            <person name="Magnuson J."/>
            <person name="Mondo S."/>
            <person name="Nolan M."/>
            <person name="Ohm R."/>
            <person name="Pangilinan J."/>
            <person name="Park H.-J."/>
            <person name="Ramirez L."/>
            <person name="Alfaro M."/>
            <person name="Sun H."/>
            <person name="Tritt A."/>
            <person name="Yoshinaga Y."/>
            <person name="Zwiers L.-H."/>
            <person name="Turgeon B."/>
            <person name="Goodwin S."/>
            <person name="Spatafora J."/>
            <person name="Crous P."/>
            <person name="Grigoriev I."/>
        </authorList>
    </citation>
    <scope>NUCLEOTIDE SEQUENCE</scope>
    <source>
        <strain evidence="2">CBS 113389</strain>
    </source>
</reference>
<dbReference type="RefSeq" id="XP_033592921.1">
    <property type="nucleotide sequence ID" value="XM_033735146.1"/>
</dbReference>
<feature type="region of interest" description="Disordered" evidence="1">
    <location>
        <begin position="225"/>
        <end position="252"/>
    </location>
</feature>
<feature type="region of interest" description="Disordered" evidence="1">
    <location>
        <begin position="89"/>
        <end position="118"/>
    </location>
</feature>
<sequence>MSNVFRGTTPPTPQWTAVNQTAEETEAMDVPMLDADDANNSITDETANDTLNESALARRHAFLEMYIQDATEEDDVLGLRRLFTTRAAPTAATQEADEAIDMGSDDDGEEEDPAPAPTANAVLFPTVAAYGGGITASDNQIFSDERRLKGAGILQVAAKYTVKRMTELVNARNHLGNLTENAVSSRLYSAITSEAKRQGRPRAELKKEFDELRIANGVYKQRFSGRNMKAKGKKESAGDQQEEGEEEDADEE</sequence>
<feature type="compositionally biased region" description="Acidic residues" evidence="1">
    <location>
        <begin position="95"/>
        <end position="113"/>
    </location>
</feature>
<proteinExistence type="predicted"/>
<organism evidence="2 3">
    <name type="scientific">Neohortaea acidophila</name>
    <dbReference type="NCBI Taxonomy" id="245834"/>
    <lineage>
        <taxon>Eukaryota</taxon>
        <taxon>Fungi</taxon>
        <taxon>Dikarya</taxon>
        <taxon>Ascomycota</taxon>
        <taxon>Pezizomycotina</taxon>
        <taxon>Dothideomycetes</taxon>
        <taxon>Dothideomycetidae</taxon>
        <taxon>Mycosphaerellales</taxon>
        <taxon>Teratosphaeriaceae</taxon>
        <taxon>Neohortaea</taxon>
    </lineage>
</organism>
<evidence type="ECO:0000256" key="1">
    <source>
        <dbReference type="SAM" id="MobiDB-lite"/>
    </source>
</evidence>
<dbReference type="Proteomes" id="UP000799767">
    <property type="component" value="Unassembled WGS sequence"/>
</dbReference>
<dbReference type="AlphaFoldDB" id="A0A6A6Q273"/>
<keyword evidence="3" id="KW-1185">Reference proteome</keyword>
<protein>
    <submittedName>
        <fullName evidence="2">Uncharacterized protein</fullName>
    </submittedName>
</protein>
<dbReference type="EMBL" id="MU001632">
    <property type="protein sequence ID" value="KAF2486352.1"/>
    <property type="molecule type" value="Genomic_DNA"/>
</dbReference>
<evidence type="ECO:0000313" key="2">
    <source>
        <dbReference type="EMBL" id="KAF2486352.1"/>
    </source>
</evidence>
<evidence type="ECO:0000313" key="3">
    <source>
        <dbReference type="Proteomes" id="UP000799767"/>
    </source>
</evidence>
<feature type="compositionally biased region" description="Acidic residues" evidence="1">
    <location>
        <begin position="240"/>
        <end position="252"/>
    </location>
</feature>
<accession>A0A6A6Q273</accession>